<proteinExistence type="predicted"/>
<evidence type="ECO:0000259" key="6">
    <source>
        <dbReference type="PROSITE" id="PS50977"/>
    </source>
</evidence>
<dbReference type="Pfam" id="PF00440">
    <property type="entry name" value="TetR_N"/>
    <property type="match status" value="1"/>
</dbReference>
<dbReference type="AlphaFoldDB" id="A0AA42W868"/>
<evidence type="ECO:0000256" key="1">
    <source>
        <dbReference type="ARBA" id="ARBA00022491"/>
    </source>
</evidence>
<keyword evidence="4" id="KW-0804">Transcription</keyword>
<dbReference type="GO" id="GO:0003700">
    <property type="term" value="F:DNA-binding transcription factor activity"/>
    <property type="evidence" value="ECO:0007669"/>
    <property type="project" value="TreeGrafter"/>
</dbReference>
<feature type="DNA-binding region" description="H-T-H motif" evidence="5">
    <location>
        <begin position="38"/>
        <end position="57"/>
    </location>
</feature>
<dbReference type="InterPro" id="IPR050109">
    <property type="entry name" value="HTH-type_TetR-like_transc_reg"/>
</dbReference>
<reference evidence="7" key="1">
    <citation type="submission" date="2022-09" db="EMBL/GenBank/DDBJ databases">
        <title>Intensive care unit water sources are persistently colonized with multi-drug resistant bacteria and are the site of extensive horizontal gene transfer of antibiotic resistance genes.</title>
        <authorList>
            <person name="Diorio-Toth L."/>
        </authorList>
    </citation>
    <scope>NUCLEOTIDE SEQUENCE</scope>
    <source>
        <strain evidence="7">GD03676</strain>
    </source>
</reference>
<dbReference type="PANTHER" id="PTHR30055">
    <property type="entry name" value="HTH-TYPE TRANSCRIPTIONAL REGULATOR RUTR"/>
    <property type="match status" value="1"/>
</dbReference>
<dbReference type="RefSeq" id="WP_006224255.1">
    <property type="nucleotide sequence ID" value="NZ_ALJE01000011.1"/>
</dbReference>
<dbReference type="PRINTS" id="PR00455">
    <property type="entry name" value="HTHTETR"/>
</dbReference>
<evidence type="ECO:0000313" key="7">
    <source>
        <dbReference type="EMBL" id="MDH2049688.1"/>
    </source>
</evidence>
<dbReference type="EMBL" id="JAOCKG010000002">
    <property type="protein sequence ID" value="MDH2049688.1"/>
    <property type="molecule type" value="Genomic_DNA"/>
</dbReference>
<protein>
    <submittedName>
        <fullName evidence="7">TetR/AcrR family transcriptional regulator</fullName>
    </submittedName>
</protein>
<dbReference type="InterPro" id="IPR036271">
    <property type="entry name" value="Tet_transcr_reg_TetR-rel_C_sf"/>
</dbReference>
<accession>A0AA42W868</accession>
<dbReference type="InterPro" id="IPR009057">
    <property type="entry name" value="Homeodomain-like_sf"/>
</dbReference>
<dbReference type="SUPFAM" id="SSF46689">
    <property type="entry name" value="Homeodomain-like"/>
    <property type="match status" value="1"/>
</dbReference>
<dbReference type="PROSITE" id="PS01081">
    <property type="entry name" value="HTH_TETR_1"/>
    <property type="match status" value="1"/>
</dbReference>
<keyword evidence="2" id="KW-0805">Transcription regulation</keyword>
<gene>
    <name evidence="7" type="ORF">N5K24_04755</name>
</gene>
<dbReference type="InterPro" id="IPR023772">
    <property type="entry name" value="DNA-bd_HTH_TetR-type_CS"/>
</dbReference>
<dbReference type="Gene3D" id="1.10.357.10">
    <property type="entry name" value="Tetracycline Repressor, domain 2"/>
    <property type="match status" value="1"/>
</dbReference>
<organism evidence="7 8">
    <name type="scientific">Achromobacter marplatensis</name>
    <dbReference type="NCBI Taxonomy" id="470868"/>
    <lineage>
        <taxon>Bacteria</taxon>
        <taxon>Pseudomonadati</taxon>
        <taxon>Pseudomonadota</taxon>
        <taxon>Betaproteobacteria</taxon>
        <taxon>Burkholderiales</taxon>
        <taxon>Alcaligenaceae</taxon>
        <taxon>Achromobacter</taxon>
    </lineage>
</organism>
<keyword evidence="3 5" id="KW-0238">DNA-binding</keyword>
<name>A0AA42W868_9BURK</name>
<feature type="domain" description="HTH tetR-type" evidence="6">
    <location>
        <begin position="15"/>
        <end position="75"/>
    </location>
</feature>
<evidence type="ECO:0000256" key="3">
    <source>
        <dbReference type="ARBA" id="ARBA00023125"/>
    </source>
</evidence>
<evidence type="ECO:0000313" key="8">
    <source>
        <dbReference type="Proteomes" id="UP001161276"/>
    </source>
</evidence>
<dbReference type="GO" id="GO:0000976">
    <property type="term" value="F:transcription cis-regulatory region binding"/>
    <property type="evidence" value="ECO:0007669"/>
    <property type="project" value="TreeGrafter"/>
</dbReference>
<evidence type="ECO:0000256" key="5">
    <source>
        <dbReference type="PROSITE-ProRule" id="PRU00335"/>
    </source>
</evidence>
<dbReference type="SUPFAM" id="SSF48498">
    <property type="entry name" value="Tetracyclin repressor-like, C-terminal domain"/>
    <property type="match status" value="1"/>
</dbReference>
<sequence length="204" mass="22753">MDPIDDPGRRARKRLQMLAHLTRTAASLFDAYGYETVTMEQIAATADVAKRTLYNHFPTKEAVLAYWVDAELERDLAGLQHAVSQCKTFRDRLWCILSASADWCEAHPTYLMAYLRYRLLNMGSTDDQRSDGIASAWQQLIAGGQQAGELDPTLAADQLATSFHHLYFGALLRWLSVPGLSLSREFLAVMDLFLNGAGAKKQPG</sequence>
<evidence type="ECO:0000256" key="4">
    <source>
        <dbReference type="ARBA" id="ARBA00023163"/>
    </source>
</evidence>
<dbReference type="Proteomes" id="UP001161276">
    <property type="component" value="Unassembled WGS sequence"/>
</dbReference>
<dbReference type="PANTHER" id="PTHR30055:SF234">
    <property type="entry name" value="HTH-TYPE TRANSCRIPTIONAL REGULATOR BETI"/>
    <property type="match status" value="1"/>
</dbReference>
<keyword evidence="1" id="KW-0678">Repressor</keyword>
<comment type="caution">
    <text evidence="7">The sequence shown here is derived from an EMBL/GenBank/DDBJ whole genome shotgun (WGS) entry which is preliminary data.</text>
</comment>
<dbReference type="InterPro" id="IPR001647">
    <property type="entry name" value="HTH_TetR"/>
</dbReference>
<dbReference type="PROSITE" id="PS50977">
    <property type="entry name" value="HTH_TETR_2"/>
    <property type="match status" value="1"/>
</dbReference>
<evidence type="ECO:0000256" key="2">
    <source>
        <dbReference type="ARBA" id="ARBA00023015"/>
    </source>
</evidence>